<keyword evidence="1" id="KW-0812">Transmembrane</keyword>
<evidence type="ECO:0000313" key="3">
    <source>
        <dbReference type="Proteomes" id="UP000254575"/>
    </source>
</evidence>
<keyword evidence="1" id="KW-0472">Membrane</keyword>
<dbReference type="AlphaFoldDB" id="A0A380MXH6"/>
<dbReference type="Proteomes" id="UP000254575">
    <property type="component" value="Unassembled WGS sequence"/>
</dbReference>
<proteinExistence type="predicted"/>
<feature type="transmembrane region" description="Helical" evidence="1">
    <location>
        <begin position="94"/>
        <end position="113"/>
    </location>
</feature>
<dbReference type="OrthoDB" id="7068561at2"/>
<gene>
    <name evidence="2" type="ORF">NCTC10717_01283</name>
</gene>
<dbReference type="EMBL" id="UHIA01000004">
    <property type="protein sequence ID" value="SUO96982.1"/>
    <property type="molecule type" value="Genomic_DNA"/>
</dbReference>
<organism evidence="2 3">
    <name type="scientific">Suttonella indologenes</name>
    <dbReference type="NCBI Taxonomy" id="13276"/>
    <lineage>
        <taxon>Bacteria</taxon>
        <taxon>Pseudomonadati</taxon>
        <taxon>Pseudomonadota</taxon>
        <taxon>Gammaproteobacteria</taxon>
        <taxon>Cardiobacteriales</taxon>
        <taxon>Cardiobacteriaceae</taxon>
        <taxon>Suttonella</taxon>
    </lineage>
</organism>
<evidence type="ECO:0000256" key="1">
    <source>
        <dbReference type="SAM" id="Phobius"/>
    </source>
</evidence>
<sequence length="139" mass="16411">MQHYEQETYFNNPTYKSIHDAYSLCFLGIFLSYFTIIAAFILTLVQRPKFKDSHIASHADYILFGCLYYTGFILAAVGIIYWNYQQSFFSQGNLIVGGFLYVFPAFFPFVWWIRRFMRGINYLKRGLAIPRPASPWRPK</sequence>
<reference evidence="2 3" key="1">
    <citation type="submission" date="2018-06" db="EMBL/GenBank/DDBJ databases">
        <authorList>
            <consortium name="Pathogen Informatics"/>
            <person name="Doyle S."/>
        </authorList>
    </citation>
    <scope>NUCLEOTIDE SEQUENCE [LARGE SCALE GENOMIC DNA]</scope>
    <source>
        <strain evidence="2 3">NCTC10717</strain>
    </source>
</reference>
<accession>A0A380MXH6</accession>
<protein>
    <submittedName>
        <fullName evidence="2">Predicted membrane protein</fullName>
    </submittedName>
</protein>
<feature type="transmembrane region" description="Helical" evidence="1">
    <location>
        <begin position="21"/>
        <end position="45"/>
    </location>
</feature>
<keyword evidence="1" id="KW-1133">Transmembrane helix</keyword>
<evidence type="ECO:0000313" key="2">
    <source>
        <dbReference type="EMBL" id="SUO96982.1"/>
    </source>
</evidence>
<feature type="transmembrane region" description="Helical" evidence="1">
    <location>
        <begin position="61"/>
        <end position="82"/>
    </location>
</feature>
<name>A0A380MXH6_9GAMM</name>
<keyword evidence="3" id="KW-1185">Reference proteome</keyword>
<dbReference type="RefSeq" id="WP_115218508.1">
    <property type="nucleotide sequence ID" value="NZ_UHIA01000004.1"/>
</dbReference>